<evidence type="ECO:0000259" key="13">
    <source>
        <dbReference type="Pfam" id="PF01077"/>
    </source>
</evidence>
<evidence type="ECO:0000256" key="11">
    <source>
        <dbReference type="ARBA" id="ARBA00023014"/>
    </source>
</evidence>
<dbReference type="AlphaFoldDB" id="A0A229VYA2"/>
<dbReference type="SUPFAM" id="SSF55124">
    <property type="entry name" value="Nitrite/Sulfite reductase N-terminal domain-like"/>
    <property type="match status" value="2"/>
</dbReference>
<evidence type="ECO:0000256" key="12">
    <source>
        <dbReference type="ARBA" id="ARBA00049518"/>
    </source>
</evidence>
<dbReference type="SUPFAM" id="SSF56014">
    <property type="entry name" value="Nitrite and sulphite reductase 4Fe-4S domain-like"/>
    <property type="match status" value="2"/>
</dbReference>
<evidence type="ECO:0000256" key="4">
    <source>
        <dbReference type="ARBA" id="ARBA00012353"/>
    </source>
</evidence>
<keyword evidence="9" id="KW-0560">Oxidoreductase</keyword>
<keyword evidence="11" id="KW-0411">Iron-sulfur</keyword>
<evidence type="ECO:0000313" key="16">
    <source>
        <dbReference type="Proteomes" id="UP000215433"/>
    </source>
</evidence>
<dbReference type="PROSITE" id="PS00365">
    <property type="entry name" value="NIR_SIR"/>
    <property type="match status" value="1"/>
</dbReference>
<gene>
    <name evidence="15" type="ORF">Tam10B_1215</name>
</gene>
<organism evidence="15 16">
    <name type="scientific">Bifidobacterium vansinderenii</name>
    <dbReference type="NCBI Taxonomy" id="1984871"/>
    <lineage>
        <taxon>Bacteria</taxon>
        <taxon>Bacillati</taxon>
        <taxon>Actinomycetota</taxon>
        <taxon>Actinomycetes</taxon>
        <taxon>Bifidobacteriales</taxon>
        <taxon>Bifidobacteriaceae</taxon>
        <taxon>Bifidobacterium</taxon>
    </lineage>
</organism>
<evidence type="ECO:0000256" key="7">
    <source>
        <dbReference type="ARBA" id="ARBA00022723"/>
    </source>
</evidence>
<dbReference type="GO" id="GO:0050311">
    <property type="term" value="F:sulfite reductase (ferredoxin) activity"/>
    <property type="evidence" value="ECO:0007669"/>
    <property type="project" value="UniProtKB-EC"/>
</dbReference>
<comment type="cofactor">
    <cofactor evidence="1">
        <name>[4Fe-4S] cluster</name>
        <dbReference type="ChEBI" id="CHEBI:49883"/>
    </cofactor>
</comment>
<proteinExistence type="inferred from homology"/>
<dbReference type="PANTHER" id="PTHR32439:SF0">
    <property type="entry name" value="FERREDOXIN--NITRITE REDUCTASE, CHLOROPLASTIC"/>
    <property type="match status" value="1"/>
</dbReference>
<dbReference type="Gene3D" id="3.30.413.10">
    <property type="entry name" value="Sulfite Reductase Hemoprotein, domain 1"/>
    <property type="match status" value="2"/>
</dbReference>
<keyword evidence="7" id="KW-0479">Metal-binding</keyword>
<evidence type="ECO:0000256" key="1">
    <source>
        <dbReference type="ARBA" id="ARBA00001966"/>
    </source>
</evidence>
<sequence length="543" mass="61144">MSYTATWADQKLNANEISKLNEDGLDVFKDLPELVKKPFSEIDKSYYMYFKYAGLTVQKPQDEGYFMMRIKIPGGRVTVKQADHLAWIGRTYGHGVVDLTTRQAVQYHWIPFAELVDIFAGIEAVGLTTVGAEGDITRNIIDNPLSGIDPDELFDTRQTVLDVYRRFQGNYDYSNLPRKFKISISSNRHNSGNAEINDLAFIPATKRIGRHTVKGFNVKVGGGLGMKPMLAQQLNIFVTPDRVADLAEVVCRLFRDYGYRRSRSKARLKFLIKDWGVEKFEDKIRESLPDLQTKGVSKVKGWTNGTALGVHRQLQDGYYYVGVSVPSGRIQADDFQALIDVARKYGKDEIRFDHCQNLMIPWIKEEDLPALEAEPIFERFSIHPRLLADYGTTCTGAEYCNLANAYTKTVFKPLVEELDKRFSFDSPLNITLTGCGNGCAHRSIADIGIEGVHARTADRQHTAGYKLSVGGSLLNGGHFNEQLKGVVSAAQLTDAVGSLLADYQDSHEKNESFYDYYQRTGTEHFQEVFDNYLTTLPATEVLK</sequence>
<dbReference type="RefSeq" id="WP_093960382.1">
    <property type="nucleotide sequence ID" value="NZ_NEWD01000015.1"/>
</dbReference>
<evidence type="ECO:0000256" key="9">
    <source>
        <dbReference type="ARBA" id="ARBA00023002"/>
    </source>
</evidence>
<feature type="domain" description="Nitrite/sulphite reductase 4Fe-4S" evidence="13">
    <location>
        <begin position="394"/>
        <end position="534"/>
    </location>
</feature>
<comment type="catalytic activity">
    <reaction evidence="12">
        <text>hydrogen sulfide + 6 oxidized [2Fe-2S]-[ferredoxin] + 3 H2O = sulfite + 6 reduced [2Fe-2S]-[ferredoxin] + 7 H(+)</text>
        <dbReference type="Rhea" id="RHEA:23132"/>
        <dbReference type="Rhea" id="RHEA-COMP:10000"/>
        <dbReference type="Rhea" id="RHEA-COMP:10001"/>
        <dbReference type="ChEBI" id="CHEBI:15377"/>
        <dbReference type="ChEBI" id="CHEBI:15378"/>
        <dbReference type="ChEBI" id="CHEBI:17359"/>
        <dbReference type="ChEBI" id="CHEBI:29919"/>
        <dbReference type="ChEBI" id="CHEBI:33737"/>
        <dbReference type="ChEBI" id="CHEBI:33738"/>
        <dbReference type="EC" id="1.8.7.1"/>
    </reaction>
</comment>
<comment type="function">
    <text evidence="2">Catalyzes the reduction of sulfite to sulfide, a step in the biosynthesis of sulfur-containing amino acids and cofactors.</text>
</comment>
<evidence type="ECO:0000256" key="6">
    <source>
        <dbReference type="ARBA" id="ARBA00022617"/>
    </source>
</evidence>
<keyword evidence="6" id="KW-0349">Heme</keyword>
<dbReference type="InterPro" id="IPR006067">
    <property type="entry name" value="NO2/SO3_Rdtase_4Fe4S_dom"/>
</dbReference>
<feature type="domain" description="Nitrite/Sulfite reductase ferredoxin-like" evidence="14">
    <location>
        <begin position="311"/>
        <end position="374"/>
    </location>
</feature>
<dbReference type="Pfam" id="PF01077">
    <property type="entry name" value="NIR_SIR"/>
    <property type="match status" value="2"/>
</dbReference>
<name>A0A229VYA2_9BIFI</name>
<dbReference type="GO" id="GO:0051539">
    <property type="term" value="F:4 iron, 4 sulfur cluster binding"/>
    <property type="evidence" value="ECO:0007669"/>
    <property type="project" value="UniProtKB-KW"/>
</dbReference>
<dbReference type="PANTHER" id="PTHR32439">
    <property type="entry name" value="FERREDOXIN--NITRITE REDUCTASE, CHLOROPLASTIC"/>
    <property type="match status" value="1"/>
</dbReference>
<dbReference type="Proteomes" id="UP000215433">
    <property type="component" value="Unassembled WGS sequence"/>
</dbReference>
<keyword evidence="10" id="KW-0408">Iron</keyword>
<dbReference type="Pfam" id="PF03460">
    <property type="entry name" value="NIR_SIR_ferr"/>
    <property type="match status" value="2"/>
</dbReference>
<accession>A0A229VYA2</accession>
<dbReference type="InterPro" id="IPR005117">
    <property type="entry name" value="NiRdtase/SiRdtase_haem-b_fer"/>
</dbReference>
<evidence type="ECO:0000256" key="8">
    <source>
        <dbReference type="ARBA" id="ARBA00022784"/>
    </source>
</evidence>
<dbReference type="InterPro" id="IPR036136">
    <property type="entry name" value="Nit/Sulf_reduc_fer-like_dom_sf"/>
</dbReference>
<reference evidence="15 16" key="1">
    <citation type="submission" date="2017-05" db="EMBL/GenBank/DDBJ databases">
        <title>Bifidobacterium vansinderenii sp. nov.</title>
        <authorList>
            <person name="Lugli G.A."/>
            <person name="Duranti S."/>
            <person name="Mangifesta M."/>
        </authorList>
    </citation>
    <scope>NUCLEOTIDE SEQUENCE [LARGE SCALE GENOMIC DNA]</scope>
    <source>
        <strain evidence="15 16">Tam10B</strain>
    </source>
</reference>
<evidence type="ECO:0000256" key="3">
    <source>
        <dbReference type="ARBA" id="ARBA00010429"/>
    </source>
</evidence>
<keyword evidence="5" id="KW-0004">4Fe-4S</keyword>
<evidence type="ECO:0000256" key="2">
    <source>
        <dbReference type="ARBA" id="ARBA00003247"/>
    </source>
</evidence>
<dbReference type="OrthoDB" id="3189055at2"/>
<evidence type="ECO:0000256" key="5">
    <source>
        <dbReference type="ARBA" id="ARBA00022485"/>
    </source>
</evidence>
<evidence type="ECO:0000256" key="10">
    <source>
        <dbReference type="ARBA" id="ARBA00023004"/>
    </source>
</evidence>
<dbReference type="InterPro" id="IPR051329">
    <property type="entry name" value="NIR_SIR_4Fe-4S"/>
</dbReference>
<dbReference type="InterPro" id="IPR045854">
    <property type="entry name" value="NO2/SO3_Rdtase_4Fe4S_sf"/>
</dbReference>
<protein>
    <recommendedName>
        <fullName evidence="4">assimilatory sulfite reductase (ferredoxin)</fullName>
        <ecNumber evidence="4">1.8.7.1</ecNumber>
    </recommendedName>
</protein>
<dbReference type="GO" id="GO:0046872">
    <property type="term" value="F:metal ion binding"/>
    <property type="evidence" value="ECO:0007669"/>
    <property type="project" value="UniProtKB-KW"/>
</dbReference>
<dbReference type="EC" id="1.8.7.1" evidence="4"/>
<evidence type="ECO:0000313" key="15">
    <source>
        <dbReference type="EMBL" id="OXN00526.1"/>
    </source>
</evidence>
<keyword evidence="8" id="KW-0883">Thioether bond</keyword>
<dbReference type="InterPro" id="IPR006066">
    <property type="entry name" value="NO2/SO3_Rdtase_FeS/sirohaem_BS"/>
</dbReference>
<dbReference type="EMBL" id="NEWD01000015">
    <property type="protein sequence ID" value="OXN00526.1"/>
    <property type="molecule type" value="Genomic_DNA"/>
</dbReference>
<feature type="domain" description="Nitrite/sulphite reductase 4Fe-4S" evidence="13">
    <location>
        <begin position="134"/>
        <end position="288"/>
    </location>
</feature>
<comment type="similarity">
    <text evidence="3">Belongs to the nitrite and sulfite reductase 4Fe-4S domain family.</text>
</comment>
<evidence type="ECO:0000259" key="14">
    <source>
        <dbReference type="Pfam" id="PF03460"/>
    </source>
</evidence>
<dbReference type="Gene3D" id="3.90.480.20">
    <property type="match status" value="1"/>
</dbReference>
<feature type="domain" description="Nitrite/Sulfite reductase ferredoxin-like" evidence="14">
    <location>
        <begin position="59"/>
        <end position="124"/>
    </location>
</feature>
<comment type="caution">
    <text evidence="15">The sequence shown here is derived from an EMBL/GenBank/DDBJ whole genome shotgun (WGS) entry which is preliminary data.</text>
</comment>
<keyword evidence="16" id="KW-1185">Reference proteome</keyword>
<dbReference type="GO" id="GO:0020037">
    <property type="term" value="F:heme binding"/>
    <property type="evidence" value="ECO:0007669"/>
    <property type="project" value="InterPro"/>
</dbReference>